<protein>
    <submittedName>
        <fullName evidence="3">Uncharacterized protein LOC127740579</fullName>
    </submittedName>
</protein>
<dbReference type="InterPro" id="IPR000477">
    <property type="entry name" value="RT_dom"/>
</dbReference>
<dbReference type="SUPFAM" id="SSF56672">
    <property type="entry name" value="DNA/RNA polymerases"/>
    <property type="match status" value="1"/>
</dbReference>
<dbReference type="KEGG" id="adu:127740579"/>
<evidence type="ECO:0000313" key="3">
    <source>
        <dbReference type="RefSeq" id="XP_052107613.1"/>
    </source>
</evidence>
<dbReference type="PANTHER" id="PTHR33116:SF78">
    <property type="entry name" value="OS12G0587133 PROTEIN"/>
    <property type="match status" value="1"/>
</dbReference>
<dbReference type="GeneID" id="127740579"/>
<gene>
    <name evidence="3" type="primary">LOC127740579</name>
</gene>
<dbReference type="RefSeq" id="XP_052107613.1">
    <property type="nucleotide sequence ID" value="XM_052251653.1"/>
</dbReference>
<organism evidence="2 3">
    <name type="scientific">Arachis duranensis</name>
    <name type="common">Wild peanut</name>
    <dbReference type="NCBI Taxonomy" id="130453"/>
    <lineage>
        <taxon>Eukaryota</taxon>
        <taxon>Viridiplantae</taxon>
        <taxon>Streptophyta</taxon>
        <taxon>Embryophyta</taxon>
        <taxon>Tracheophyta</taxon>
        <taxon>Spermatophyta</taxon>
        <taxon>Magnoliopsida</taxon>
        <taxon>eudicotyledons</taxon>
        <taxon>Gunneridae</taxon>
        <taxon>Pentapetalae</taxon>
        <taxon>rosids</taxon>
        <taxon>fabids</taxon>
        <taxon>Fabales</taxon>
        <taxon>Fabaceae</taxon>
        <taxon>Papilionoideae</taxon>
        <taxon>50 kb inversion clade</taxon>
        <taxon>dalbergioids sensu lato</taxon>
        <taxon>Dalbergieae</taxon>
        <taxon>Pterocarpus clade</taxon>
        <taxon>Arachis</taxon>
    </lineage>
</organism>
<name>A0A9C6WMV1_ARADU</name>
<accession>A0A9C6WMV1</accession>
<dbReference type="Pfam" id="PF00078">
    <property type="entry name" value="RVT_1"/>
    <property type="match status" value="1"/>
</dbReference>
<dbReference type="AlphaFoldDB" id="A0A9C6WMV1"/>
<dbReference type="InterPro" id="IPR043502">
    <property type="entry name" value="DNA/RNA_pol_sf"/>
</dbReference>
<sequence>MEKGLRHGDPLSPLLFVLVVDVLHRMLGEDVRNGRIAPLLVERDHIELSHLQFADDTILFFPLEIETIVNYKRLLRCFEMMSGLSINFDKSHLISVNCEQEWVEQVCDLLECKQAVLLVRYLEISLGANPLLVKT</sequence>
<reference evidence="2" key="1">
    <citation type="journal article" date="2016" name="Nat. Genet.">
        <title>The genome sequences of Arachis duranensis and Arachis ipaensis, the diploid ancestors of cultivated peanut.</title>
        <authorList>
            <person name="Bertioli D.J."/>
            <person name="Cannon S.B."/>
            <person name="Froenicke L."/>
            <person name="Huang G."/>
            <person name="Farmer A.D."/>
            <person name="Cannon E.K."/>
            <person name="Liu X."/>
            <person name="Gao D."/>
            <person name="Clevenger J."/>
            <person name="Dash S."/>
            <person name="Ren L."/>
            <person name="Moretzsohn M.C."/>
            <person name="Shirasawa K."/>
            <person name="Huang W."/>
            <person name="Vidigal B."/>
            <person name="Abernathy B."/>
            <person name="Chu Y."/>
            <person name="Niederhuth C.E."/>
            <person name="Umale P."/>
            <person name="Araujo A.C."/>
            <person name="Kozik A."/>
            <person name="Kim K.D."/>
            <person name="Burow M.D."/>
            <person name="Varshney R.K."/>
            <person name="Wang X."/>
            <person name="Zhang X."/>
            <person name="Barkley N."/>
            <person name="Guimaraes P.M."/>
            <person name="Isobe S."/>
            <person name="Guo B."/>
            <person name="Liao B."/>
            <person name="Stalker H.T."/>
            <person name="Schmitz R.J."/>
            <person name="Scheffler B.E."/>
            <person name="Leal-Bertioli S.C."/>
            <person name="Xun X."/>
            <person name="Jackson S.A."/>
            <person name="Michelmore R."/>
            <person name="Ozias-Akins P."/>
        </authorList>
    </citation>
    <scope>NUCLEOTIDE SEQUENCE [LARGE SCALE GENOMIC DNA]</scope>
    <source>
        <strain evidence="2">cv. V14167</strain>
    </source>
</reference>
<reference evidence="3" key="2">
    <citation type="submission" date="2025-08" db="UniProtKB">
        <authorList>
            <consortium name="RefSeq"/>
        </authorList>
    </citation>
    <scope>IDENTIFICATION</scope>
    <source>
        <tissue evidence="3">Whole plant</tissue>
    </source>
</reference>
<dbReference type="Proteomes" id="UP000515211">
    <property type="component" value="Chromosome 7"/>
</dbReference>
<dbReference type="PANTHER" id="PTHR33116">
    <property type="entry name" value="REVERSE TRANSCRIPTASE ZINC-BINDING DOMAIN-CONTAINING PROTEIN-RELATED-RELATED"/>
    <property type="match status" value="1"/>
</dbReference>
<evidence type="ECO:0000259" key="1">
    <source>
        <dbReference type="PROSITE" id="PS50878"/>
    </source>
</evidence>
<dbReference type="PROSITE" id="PS50878">
    <property type="entry name" value="RT_POL"/>
    <property type="match status" value="1"/>
</dbReference>
<feature type="domain" description="Reverse transcriptase" evidence="1">
    <location>
        <begin position="1"/>
        <end position="107"/>
    </location>
</feature>
<proteinExistence type="predicted"/>
<evidence type="ECO:0000313" key="2">
    <source>
        <dbReference type="Proteomes" id="UP000515211"/>
    </source>
</evidence>
<keyword evidence="2" id="KW-1185">Reference proteome</keyword>